<evidence type="ECO:0000256" key="3">
    <source>
        <dbReference type="ARBA" id="ARBA00023125"/>
    </source>
</evidence>
<gene>
    <name evidence="7" type="ORF">JQN83_23185</name>
</gene>
<dbReference type="Pfam" id="PF03466">
    <property type="entry name" value="LysR_substrate"/>
    <property type="match status" value="1"/>
</dbReference>
<feature type="domain" description="HTH lysR-type" evidence="6">
    <location>
        <begin position="80"/>
        <end position="137"/>
    </location>
</feature>
<evidence type="ECO:0000259" key="6">
    <source>
        <dbReference type="PROSITE" id="PS50931"/>
    </source>
</evidence>
<dbReference type="CDD" id="cd08414">
    <property type="entry name" value="PBP2_LTTR_aromatics_like"/>
    <property type="match status" value="1"/>
</dbReference>
<dbReference type="PROSITE" id="PS50931">
    <property type="entry name" value="HTH_LYSR"/>
    <property type="match status" value="1"/>
</dbReference>
<dbReference type="Gene3D" id="1.10.10.10">
    <property type="entry name" value="Winged helix-like DNA-binding domain superfamily/Winged helix DNA-binding domain"/>
    <property type="match status" value="1"/>
</dbReference>
<feature type="region of interest" description="Disordered" evidence="5">
    <location>
        <begin position="25"/>
        <end position="77"/>
    </location>
</feature>
<evidence type="ECO:0000256" key="4">
    <source>
        <dbReference type="ARBA" id="ARBA00023163"/>
    </source>
</evidence>
<evidence type="ECO:0000313" key="7">
    <source>
        <dbReference type="EMBL" id="MBO4163699.1"/>
    </source>
</evidence>
<evidence type="ECO:0000313" key="8">
    <source>
        <dbReference type="Proteomes" id="UP000671399"/>
    </source>
</evidence>
<reference evidence="7 8" key="1">
    <citation type="submission" date="2021-03" db="EMBL/GenBank/DDBJ databases">
        <authorList>
            <person name="Lee D.-H."/>
        </authorList>
    </citation>
    <scope>NUCLEOTIDE SEQUENCE [LARGE SCALE GENOMIC DNA]</scope>
    <source>
        <strain evidence="7 8">MMS20-R2-23</strain>
    </source>
</reference>
<evidence type="ECO:0000256" key="5">
    <source>
        <dbReference type="SAM" id="MobiDB-lite"/>
    </source>
</evidence>
<dbReference type="EMBL" id="JAGFWR010000016">
    <property type="protein sequence ID" value="MBO4163699.1"/>
    <property type="molecule type" value="Genomic_DNA"/>
</dbReference>
<comment type="caution">
    <text evidence="7">The sequence shown here is derived from an EMBL/GenBank/DDBJ whole genome shotgun (WGS) entry which is preliminary data.</text>
</comment>
<name>A0ABS3VDJ9_9ACTN</name>
<evidence type="ECO:0000256" key="2">
    <source>
        <dbReference type="ARBA" id="ARBA00023015"/>
    </source>
</evidence>
<protein>
    <submittedName>
        <fullName evidence="7">LysR family transcriptional regulator</fullName>
    </submittedName>
</protein>
<organism evidence="7 8">
    <name type="scientific">Micromonospora antibiotica</name>
    <dbReference type="NCBI Taxonomy" id="2807623"/>
    <lineage>
        <taxon>Bacteria</taxon>
        <taxon>Bacillati</taxon>
        <taxon>Actinomycetota</taxon>
        <taxon>Actinomycetes</taxon>
        <taxon>Micromonosporales</taxon>
        <taxon>Micromonosporaceae</taxon>
        <taxon>Micromonospora</taxon>
    </lineage>
</organism>
<dbReference type="Pfam" id="PF00126">
    <property type="entry name" value="HTH_1"/>
    <property type="match status" value="1"/>
</dbReference>
<dbReference type="PRINTS" id="PR00039">
    <property type="entry name" value="HTHLYSR"/>
</dbReference>
<keyword evidence="2" id="KW-0805">Transcription regulation</keyword>
<dbReference type="InterPro" id="IPR005119">
    <property type="entry name" value="LysR_subst-bd"/>
</dbReference>
<dbReference type="SUPFAM" id="SSF53850">
    <property type="entry name" value="Periplasmic binding protein-like II"/>
    <property type="match status" value="1"/>
</dbReference>
<keyword evidence="4" id="KW-0804">Transcription</keyword>
<dbReference type="Proteomes" id="UP000671399">
    <property type="component" value="Unassembled WGS sequence"/>
</dbReference>
<keyword evidence="3" id="KW-0238">DNA-binding</keyword>
<dbReference type="InterPro" id="IPR000847">
    <property type="entry name" value="LysR_HTH_N"/>
</dbReference>
<feature type="compositionally biased region" description="Basic and acidic residues" evidence="5">
    <location>
        <begin position="65"/>
        <end position="77"/>
    </location>
</feature>
<sequence>MIPPPTTSTSVSIVDLPVGAARSADGRTWIVSPTRRTGPRQNRRPAISAAYAPPMGAPPTTGPTRPDHDRDRPEQGRDGWDLRRWRYFVVLADELHFTRAAARLRIAQPALSQQIRALERQLGVTLLHRDSHGCALTGVGAQVAGEARRLLAEVDAATARIRDLVGGRDGRLRLAYTRSARGGRVDALVARFRAAHPEVEVVPETGWTAPNVTGLLTGRLDVAFVRPPLPEAGLTCHTVDREELLLAVPVGHPLAAGRARVRRAEVVGLPAVMWPRENGPGMFDRTIAQVWPDGGFHLVRQEPDDEQLLRAVAGGDVVAAVPAGRARALKVAGVRLRRFAAPVPTVDVALAWRTGTTDPAVRRLVALLATC</sequence>
<evidence type="ECO:0000256" key="1">
    <source>
        <dbReference type="ARBA" id="ARBA00009437"/>
    </source>
</evidence>
<dbReference type="InterPro" id="IPR036390">
    <property type="entry name" value="WH_DNA-bd_sf"/>
</dbReference>
<dbReference type="SUPFAM" id="SSF46785">
    <property type="entry name" value="Winged helix' DNA-binding domain"/>
    <property type="match status" value="1"/>
</dbReference>
<dbReference type="Gene3D" id="3.40.190.10">
    <property type="entry name" value="Periplasmic binding protein-like II"/>
    <property type="match status" value="2"/>
</dbReference>
<dbReference type="PANTHER" id="PTHR30346:SF0">
    <property type="entry name" value="HCA OPERON TRANSCRIPTIONAL ACTIVATOR HCAR"/>
    <property type="match status" value="1"/>
</dbReference>
<dbReference type="InterPro" id="IPR036388">
    <property type="entry name" value="WH-like_DNA-bd_sf"/>
</dbReference>
<comment type="similarity">
    <text evidence="1">Belongs to the LysR transcriptional regulatory family.</text>
</comment>
<accession>A0ABS3VDJ9</accession>
<dbReference type="PANTHER" id="PTHR30346">
    <property type="entry name" value="TRANSCRIPTIONAL DUAL REGULATOR HCAR-RELATED"/>
    <property type="match status" value="1"/>
</dbReference>
<proteinExistence type="inferred from homology"/>
<keyword evidence="8" id="KW-1185">Reference proteome</keyword>